<reference evidence="3" key="2">
    <citation type="submission" date="2020-05" db="UniProtKB">
        <authorList>
            <consortium name="EnsemblMetazoa"/>
        </authorList>
    </citation>
    <scope>IDENTIFICATION</scope>
    <source>
        <strain evidence="3">wikel</strain>
    </source>
</reference>
<dbReference type="EMBL" id="DS967133">
    <property type="protein sequence ID" value="EEC19766.1"/>
    <property type="molecule type" value="Genomic_DNA"/>
</dbReference>
<evidence type="ECO:0000313" key="4">
    <source>
        <dbReference type="Proteomes" id="UP000001555"/>
    </source>
</evidence>
<proteinExistence type="predicted"/>
<dbReference type="AlphaFoldDB" id="B7QLP4"/>
<keyword evidence="4" id="KW-1185">Reference proteome</keyword>
<protein>
    <submittedName>
        <fullName evidence="2 3">Uncharacterized protein</fullName>
    </submittedName>
</protein>
<feature type="compositionally biased region" description="Basic residues" evidence="1">
    <location>
        <begin position="38"/>
        <end position="47"/>
    </location>
</feature>
<dbReference type="HOGENOM" id="CLU_2402120_0_0_1"/>
<reference evidence="2 4" key="1">
    <citation type="submission" date="2008-03" db="EMBL/GenBank/DDBJ databases">
        <title>Annotation of Ixodes scapularis.</title>
        <authorList>
            <consortium name="Ixodes scapularis Genome Project Consortium"/>
            <person name="Caler E."/>
            <person name="Hannick L.I."/>
            <person name="Bidwell S."/>
            <person name="Joardar V."/>
            <person name="Thiagarajan M."/>
            <person name="Amedeo P."/>
            <person name="Galinsky K.J."/>
            <person name="Schobel S."/>
            <person name="Inman J."/>
            <person name="Hostetler J."/>
            <person name="Miller J."/>
            <person name="Hammond M."/>
            <person name="Megy K."/>
            <person name="Lawson D."/>
            <person name="Kodira C."/>
            <person name="Sutton G."/>
            <person name="Meyer J."/>
            <person name="Hill C.A."/>
            <person name="Birren B."/>
            <person name="Nene V."/>
            <person name="Collins F."/>
            <person name="Alarcon-Chaidez F."/>
            <person name="Wikel S."/>
            <person name="Strausberg R."/>
        </authorList>
    </citation>
    <scope>NUCLEOTIDE SEQUENCE [LARGE SCALE GENOMIC DNA]</scope>
    <source>
        <strain evidence="4">Wikel</strain>
        <strain evidence="2">Wikel colony</strain>
    </source>
</reference>
<evidence type="ECO:0000313" key="2">
    <source>
        <dbReference type="EMBL" id="EEC19766.1"/>
    </source>
</evidence>
<evidence type="ECO:0000313" key="3">
    <source>
        <dbReference type="EnsemblMetazoa" id="ISCW023106-PA"/>
    </source>
</evidence>
<sequence length="93" mass="9799">MHGEKPTATSHRSGIITPMQWSWTGTFASGFTASLGSHRAHTRRGPLKRCLPDGPSQSPVGDAFRRSSRAATVSALSRVSLLLPIGDGDPSDG</sequence>
<gene>
    <name evidence="2" type="ORF">IscW_ISCW023106</name>
</gene>
<name>B7QLP4_IXOSC</name>
<evidence type="ECO:0000256" key="1">
    <source>
        <dbReference type="SAM" id="MobiDB-lite"/>
    </source>
</evidence>
<dbReference type="EnsemblMetazoa" id="ISCW023106-RA">
    <property type="protein sequence ID" value="ISCW023106-PA"/>
    <property type="gene ID" value="ISCW023106"/>
</dbReference>
<dbReference type="VEuPathDB" id="VectorBase:ISCI023106"/>
<dbReference type="PaxDb" id="6945-B7QLP4"/>
<organism>
    <name type="scientific">Ixodes scapularis</name>
    <name type="common">Black-legged tick</name>
    <name type="synonym">Deer tick</name>
    <dbReference type="NCBI Taxonomy" id="6945"/>
    <lineage>
        <taxon>Eukaryota</taxon>
        <taxon>Metazoa</taxon>
        <taxon>Ecdysozoa</taxon>
        <taxon>Arthropoda</taxon>
        <taxon>Chelicerata</taxon>
        <taxon>Arachnida</taxon>
        <taxon>Acari</taxon>
        <taxon>Parasitiformes</taxon>
        <taxon>Ixodida</taxon>
        <taxon>Ixodoidea</taxon>
        <taxon>Ixodidae</taxon>
        <taxon>Ixodinae</taxon>
        <taxon>Ixodes</taxon>
    </lineage>
</organism>
<dbReference type="EMBL" id="ABJB011022863">
    <property type="status" value="NOT_ANNOTATED_CDS"/>
    <property type="molecule type" value="Genomic_DNA"/>
</dbReference>
<dbReference type="VEuPathDB" id="VectorBase:ISCW023106"/>
<dbReference type="InParanoid" id="B7QLP4"/>
<accession>B7QLP4</accession>
<dbReference type="Proteomes" id="UP000001555">
    <property type="component" value="Unassembled WGS sequence"/>
</dbReference>
<feature type="region of interest" description="Disordered" evidence="1">
    <location>
        <begin position="35"/>
        <end position="65"/>
    </location>
</feature>